<dbReference type="Proteomes" id="UP000807115">
    <property type="component" value="Chromosome 10"/>
</dbReference>
<protein>
    <submittedName>
        <fullName evidence="1">Uncharacterized protein</fullName>
    </submittedName>
</protein>
<reference evidence="1" key="2">
    <citation type="submission" date="2020-10" db="EMBL/GenBank/DDBJ databases">
        <authorList>
            <person name="Cooper E.A."/>
            <person name="Brenton Z.W."/>
            <person name="Flinn B.S."/>
            <person name="Jenkins J."/>
            <person name="Shu S."/>
            <person name="Flowers D."/>
            <person name="Luo F."/>
            <person name="Wang Y."/>
            <person name="Xia P."/>
            <person name="Barry K."/>
            <person name="Daum C."/>
            <person name="Lipzen A."/>
            <person name="Yoshinaga Y."/>
            <person name="Schmutz J."/>
            <person name="Saski C."/>
            <person name="Vermerris W."/>
            <person name="Kresovich S."/>
        </authorList>
    </citation>
    <scope>NUCLEOTIDE SEQUENCE</scope>
</reference>
<comment type="caution">
    <text evidence="1">The sequence shown here is derived from an EMBL/GenBank/DDBJ whole genome shotgun (WGS) entry which is preliminary data.</text>
</comment>
<reference evidence="1" key="1">
    <citation type="journal article" date="2019" name="BMC Genomics">
        <title>A new reference genome for Sorghum bicolor reveals high levels of sequence similarity between sweet and grain genotypes: implications for the genetics of sugar metabolism.</title>
        <authorList>
            <person name="Cooper E.A."/>
            <person name="Brenton Z.W."/>
            <person name="Flinn B.S."/>
            <person name="Jenkins J."/>
            <person name="Shu S."/>
            <person name="Flowers D."/>
            <person name="Luo F."/>
            <person name="Wang Y."/>
            <person name="Xia P."/>
            <person name="Barry K."/>
            <person name="Daum C."/>
            <person name="Lipzen A."/>
            <person name="Yoshinaga Y."/>
            <person name="Schmutz J."/>
            <person name="Saski C."/>
            <person name="Vermerris W."/>
            <person name="Kresovich S."/>
        </authorList>
    </citation>
    <scope>NUCLEOTIDE SEQUENCE</scope>
</reference>
<evidence type="ECO:0000313" key="2">
    <source>
        <dbReference type="Proteomes" id="UP000807115"/>
    </source>
</evidence>
<proteinExistence type="predicted"/>
<gene>
    <name evidence="1" type="ORF">BDA96_10G346800</name>
</gene>
<organism evidence="1 2">
    <name type="scientific">Sorghum bicolor</name>
    <name type="common">Sorghum</name>
    <name type="synonym">Sorghum vulgare</name>
    <dbReference type="NCBI Taxonomy" id="4558"/>
    <lineage>
        <taxon>Eukaryota</taxon>
        <taxon>Viridiplantae</taxon>
        <taxon>Streptophyta</taxon>
        <taxon>Embryophyta</taxon>
        <taxon>Tracheophyta</taxon>
        <taxon>Spermatophyta</taxon>
        <taxon>Magnoliopsida</taxon>
        <taxon>Liliopsida</taxon>
        <taxon>Poales</taxon>
        <taxon>Poaceae</taxon>
        <taxon>PACMAD clade</taxon>
        <taxon>Panicoideae</taxon>
        <taxon>Andropogonodae</taxon>
        <taxon>Andropogoneae</taxon>
        <taxon>Sorghinae</taxon>
        <taxon>Sorghum</taxon>
    </lineage>
</organism>
<dbReference type="AlphaFoldDB" id="A0A921Q8K6"/>
<sequence length="83" mass="9024">MYIYALVDRNFGQKVATLQFIAPQPYLPYAPIAAAVPSIPMLLSSTSTTSTTTYLWPLGVALIAVKNRSVGPLALELKRMVVL</sequence>
<dbReference type="EMBL" id="CM027689">
    <property type="protein sequence ID" value="KAG0516260.1"/>
    <property type="molecule type" value="Genomic_DNA"/>
</dbReference>
<accession>A0A921Q8K6</accession>
<name>A0A921Q8K6_SORBI</name>
<evidence type="ECO:0000313" key="1">
    <source>
        <dbReference type="EMBL" id="KAG0516260.1"/>
    </source>
</evidence>